<dbReference type="PRINTS" id="PR00174">
    <property type="entry name" value="LACYSMPORT"/>
</dbReference>
<evidence type="ECO:0000256" key="6">
    <source>
        <dbReference type="ARBA" id="ARBA00022989"/>
    </source>
</evidence>
<dbReference type="InterPro" id="IPR036259">
    <property type="entry name" value="MFS_trans_sf"/>
</dbReference>
<dbReference type="AlphaFoldDB" id="X5E4R9"/>
<dbReference type="HOGENOM" id="CLU_055585_0_0_11"/>
<feature type="transmembrane region" description="Helical" evidence="9">
    <location>
        <begin position="147"/>
        <end position="165"/>
    </location>
</feature>
<evidence type="ECO:0000256" key="5">
    <source>
        <dbReference type="ARBA" id="ARBA00022692"/>
    </source>
</evidence>
<feature type="transmembrane region" description="Helical" evidence="9">
    <location>
        <begin position="261"/>
        <end position="280"/>
    </location>
</feature>
<reference evidence="10 11" key="1">
    <citation type="journal article" date="2015" name="Int. J. Syst. Evol. Microbiol.">
        <title>Revisiting Corynebacterium glyciniphilum (ex Kubota et al., 1972) sp. nov., nom. rev., isolated from putrefied banana.</title>
        <authorList>
            <person name="Al-Dilaimi A."/>
            <person name="Bednarz H."/>
            <person name="Lomker A."/>
            <person name="Niehaus K."/>
            <person name="Kalinowski J."/>
            <person name="Ruckert C."/>
        </authorList>
    </citation>
    <scope>NUCLEOTIDE SEQUENCE [LARGE SCALE GENOMIC DNA]</scope>
    <source>
        <strain evidence="10">AJ 3170</strain>
    </source>
</reference>
<feature type="transmembrane region" description="Helical" evidence="9">
    <location>
        <begin position="345"/>
        <end position="366"/>
    </location>
</feature>
<keyword evidence="5 9" id="KW-0812">Transmembrane</keyword>
<feature type="region of interest" description="Disordered" evidence="8">
    <location>
        <begin position="424"/>
        <end position="454"/>
    </location>
</feature>
<feature type="transmembrane region" description="Helical" evidence="9">
    <location>
        <begin position="48"/>
        <end position="65"/>
    </location>
</feature>
<feature type="transmembrane region" description="Helical" evidence="9">
    <location>
        <begin position="292"/>
        <end position="310"/>
    </location>
</feature>
<evidence type="ECO:0000313" key="11">
    <source>
        <dbReference type="Proteomes" id="UP000023703"/>
    </source>
</evidence>
<feature type="transmembrane region" description="Helical" evidence="9">
    <location>
        <begin position="77"/>
        <end position="96"/>
    </location>
</feature>
<dbReference type="InterPro" id="IPR000576">
    <property type="entry name" value="LacY/RafB_perm_fam"/>
</dbReference>
<organism evidence="10 11">
    <name type="scientific">Corynebacterium glyciniphilum AJ 3170</name>
    <dbReference type="NCBI Taxonomy" id="1404245"/>
    <lineage>
        <taxon>Bacteria</taxon>
        <taxon>Bacillati</taxon>
        <taxon>Actinomycetota</taxon>
        <taxon>Actinomycetes</taxon>
        <taxon>Mycobacteriales</taxon>
        <taxon>Corynebacteriaceae</taxon>
        <taxon>Corynebacterium</taxon>
    </lineage>
</organism>
<dbReference type="NCBIfam" id="TIGR00882">
    <property type="entry name" value="2A0105"/>
    <property type="match status" value="1"/>
</dbReference>
<accession>X5E4R9</accession>
<feature type="transmembrane region" description="Helical" evidence="9">
    <location>
        <begin position="378"/>
        <end position="399"/>
    </location>
</feature>
<feature type="transmembrane region" description="Helical" evidence="9">
    <location>
        <begin position="102"/>
        <end position="126"/>
    </location>
</feature>
<keyword evidence="6 9" id="KW-1133">Transmembrane helix</keyword>
<feature type="transmembrane region" description="Helical" evidence="9">
    <location>
        <begin position="316"/>
        <end position="338"/>
    </location>
</feature>
<dbReference type="NCBIfam" id="NF007077">
    <property type="entry name" value="PRK09528.1"/>
    <property type="match status" value="1"/>
</dbReference>
<keyword evidence="11" id="KW-1185">Reference proteome</keyword>
<dbReference type="EMBL" id="CP006842">
    <property type="protein sequence ID" value="AHW62475.1"/>
    <property type="molecule type" value="Genomic_DNA"/>
</dbReference>
<dbReference type="SUPFAM" id="SSF103473">
    <property type="entry name" value="MFS general substrate transporter"/>
    <property type="match status" value="1"/>
</dbReference>
<dbReference type="PANTHER" id="PTHR23522">
    <property type="entry name" value="BLL5896 PROTEIN"/>
    <property type="match status" value="1"/>
</dbReference>
<evidence type="ECO:0000313" key="10">
    <source>
        <dbReference type="EMBL" id="AHW62475.1"/>
    </source>
</evidence>
<dbReference type="Proteomes" id="UP000023703">
    <property type="component" value="Chromosome"/>
</dbReference>
<dbReference type="KEGG" id="cgy:CGLY_00110"/>
<evidence type="ECO:0000256" key="9">
    <source>
        <dbReference type="SAM" id="Phobius"/>
    </source>
</evidence>
<evidence type="ECO:0000256" key="1">
    <source>
        <dbReference type="ARBA" id="ARBA00004429"/>
    </source>
</evidence>
<dbReference type="PANTHER" id="PTHR23522:SF10">
    <property type="entry name" value="3-PHENYLPROPIONIC ACID TRANSPORTER-RELATED"/>
    <property type="match status" value="1"/>
</dbReference>
<dbReference type="STRING" id="1404245.CGLY_00110"/>
<keyword evidence="4" id="KW-0997">Cell inner membrane</keyword>
<dbReference type="Pfam" id="PF01306">
    <property type="entry name" value="LacY_symp"/>
    <property type="match status" value="1"/>
</dbReference>
<feature type="transmembrane region" description="Helical" evidence="9">
    <location>
        <begin position="221"/>
        <end position="239"/>
    </location>
</feature>
<evidence type="ECO:0000256" key="8">
    <source>
        <dbReference type="SAM" id="MobiDB-lite"/>
    </source>
</evidence>
<comment type="subcellular location">
    <subcellularLocation>
        <location evidence="1">Cell inner membrane</location>
        <topology evidence="1">Multi-pass membrane protein</topology>
    </subcellularLocation>
</comment>
<evidence type="ECO:0000256" key="4">
    <source>
        <dbReference type="ARBA" id="ARBA00022519"/>
    </source>
</evidence>
<dbReference type="eggNOG" id="COG2807">
    <property type="taxonomic scope" value="Bacteria"/>
</dbReference>
<dbReference type="GO" id="GO:0015528">
    <property type="term" value="F:lactose:proton symporter activity"/>
    <property type="evidence" value="ECO:0007669"/>
    <property type="project" value="TreeGrafter"/>
</dbReference>
<feature type="transmembrane region" description="Helical" evidence="9">
    <location>
        <begin position="171"/>
        <end position="188"/>
    </location>
</feature>
<protein>
    <submittedName>
        <fullName evidence="10">Sucrose transport protein, permease</fullName>
    </submittedName>
</protein>
<keyword evidence="3" id="KW-1003">Cell membrane</keyword>
<dbReference type="GO" id="GO:0005886">
    <property type="term" value="C:plasma membrane"/>
    <property type="evidence" value="ECO:0007669"/>
    <property type="project" value="UniProtKB-SubCell"/>
</dbReference>
<keyword evidence="2" id="KW-0813">Transport</keyword>
<evidence type="ECO:0000256" key="3">
    <source>
        <dbReference type="ARBA" id="ARBA00022475"/>
    </source>
</evidence>
<proteinExistence type="predicted"/>
<dbReference type="Gene3D" id="1.20.1250.20">
    <property type="entry name" value="MFS general substrate transporter like domains"/>
    <property type="match status" value="2"/>
</dbReference>
<evidence type="ECO:0000256" key="7">
    <source>
        <dbReference type="ARBA" id="ARBA00023136"/>
    </source>
</evidence>
<dbReference type="GO" id="GO:0030395">
    <property type="term" value="F:lactose binding"/>
    <property type="evidence" value="ECO:0007669"/>
    <property type="project" value="TreeGrafter"/>
</dbReference>
<keyword evidence="7 9" id="KW-0472">Membrane</keyword>
<feature type="transmembrane region" description="Helical" evidence="9">
    <location>
        <begin position="7"/>
        <end position="28"/>
    </location>
</feature>
<sequence length="454" mass="50215">MSLRNPSYLQSSVTLLLFFGSWGIWWSFFQLWLTREDGLNLSGSEVGTVYAVNSLSTLIIMFFFGTLQDRLGIRRHLSITVGVVAACVAPFMIWVYEPLLQSQFILGVILGSVVLSAGFMSGVGLLEALAERMSRRYDFEYGQARMWGSFGYALVALTAGFLFTIDPHLNFWAGSLLGTALLLIQIFWRPRNAVATAAGAAESEAAQPGLREMAGLLKKRSLWAIIVFVLFSWTFYTVYDQQMFPDFYTSLFDSRAQGERVYGVLNSIQVFAEAAMMGLIPVLMRKVGIRTALLLGTAVMAFRILGSAVFDDPVVISAIKMLHAVEVPLFILPIFRYFTLHFNPVLSATLYMVGFQISAQVGNVVLSQPLGALRDEVGYQPTFVVISMIVLGAGLYAFFALKRDDEHVLGDPFHRDGRAAARSAATVAEVPDHERLPVPNTSTSQAKEYPDDGR</sequence>
<gene>
    <name evidence="10" type="primary">cscB</name>
    <name evidence="10" type="ORF">CGLY_00110</name>
</gene>
<evidence type="ECO:0000256" key="2">
    <source>
        <dbReference type="ARBA" id="ARBA00022448"/>
    </source>
</evidence>
<name>X5E4R9_9CORY</name>